<dbReference type="Pfam" id="PF02036">
    <property type="entry name" value="SCP2"/>
    <property type="match status" value="1"/>
</dbReference>
<evidence type="ECO:0000256" key="1">
    <source>
        <dbReference type="ARBA" id="ARBA00004173"/>
    </source>
</evidence>
<evidence type="ECO:0000256" key="7">
    <source>
        <dbReference type="ARBA" id="ARBA00023140"/>
    </source>
</evidence>
<gene>
    <name evidence="10" type="ORF">G9C98_008437</name>
</gene>
<evidence type="ECO:0000256" key="2">
    <source>
        <dbReference type="ARBA" id="ARBA00004275"/>
    </source>
</evidence>
<dbReference type="EMBL" id="JAAOIC020000072">
    <property type="protein sequence ID" value="KAG8033956.1"/>
    <property type="molecule type" value="Genomic_DNA"/>
</dbReference>
<comment type="caution">
    <text evidence="10">The sequence shown here is derived from an EMBL/GenBank/DDBJ whole genome shotgun (WGS) entry which is preliminary data.</text>
</comment>
<evidence type="ECO:0000256" key="4">
    <source>
        <dbReference type="ARBA" id="ARBA00022857"/>
    </source>
</evidence>
<keyword evidence="6" id="KW-0496">Mitochondrion</keyword>
<evidence type="ECO:0000259" key="9">
    <source>
        <dbReference type="Pfam" id="PF02036"/>
    </source>
</evidence>
<evidence type="ECO:0000313" key="11">
    <source>
        <dbReference type="Proteomes" id="UP000729913"/>
    </source>
</evidence>
<dbReference type="AlphaFoldDB" id="A0A8J5QNY8"/>
<proteinExistence type="inferred from homology"/>
<keyword evidence="5" id="KW-0560">Oxidoreductase</keyword>
<accession>A0A8J5QNY8</accession>
<dbReference type="InterPro" id="IPR002347">
    <property type="entry name" value="SDR_fam"/>
</dbReference>
<reference evidence="10" key="1">
    <citation type="submission" date="2020-03" db="EMBL/GenBank/DDBJ databases">
        <authorList>
            <person name="Chebbi M.A."/>
            <person name="Drezen J.M."/>
        </authorList>
    </citation>
    <scope>NUCLEOTIDE SEQUENCE</scope>
    <source>
        <tissue evidence="10">Whole body</tissue>
    </source>
</reference>
<dbReference type="InterPro" id="IPR003033">
    <property type="entry name" value="SCP2_sterol-bd_dom"/>
</dbReference>
<comment type="similarity">
    <text evidence="3">Belongs to the short-chain dehydrogenases/reductases (SDR) family.</text>
</comment>
<dbReference type="InterPro" id="IPR051935">
    <property type="entry name" value="HSDL2"/>
</dbReference>
<evidence type="ECO:0000256" key="6">
    <source>
        <dbReference type="ARBA" id="ARBA00023128"/>
    </source>
</evidence>
<comment type="subcellular location">
    <subcellularLocation>
        <location evidence="1">Mitochondrion</location>
    </subcellularLocation>
    <subcellularLocation>
        <location evidence="2">Peroxisome</location>
    </subcellularLocation>
</comment>
<evidence type="ECO:0000313" key="10">
    <source>
        <dbReference type="EMBL" id="KAG8033956.1"/>
    </source>
</evidence>
<dbReference type="OrthoDB" id="5327538at2759"/>
<dbReference type="GO" id="GO:0005739">
    <property type="term" value="C:mitochondrion"/>
    <property type="evidence" value="ECO:0007669"/>
    <property type="project" value="UniProtKB-SubCell"/>
</dbReference>
<dbReference type="PANTHER" id="PTHR42808">
    <property type="entry name" value="HYDROXYSTEROID DEHYDROGENASE-LIKE PROTEIN 2"/>
    <property type="match status" value="1"/>
</dbReference>
<dbReference type="GO" id="GO:0016491">
    <property type="term" value="F:oxidoreductase activity"/>
    <property type="evidence" value="ECO:0007669"/>
    <property type="project" value="UniProtKB-KW"/>
</dbReference>
<dbReference type="FunFam" id="3.40.50.720:FF:000301">
    <property type="entry name" value="Hydroxysteroid dehydrogenase like 2"/>
    <property type="match status" value="1"/>
</dbReference>
<dbReference type="Proteomes" id="UP000729913">
    <property type="component" value="Unassembled WGS sequence"/>
</dbReference>
<keyword evidence="11" id="KW-1185">Reference proteome</keyword>
<feature type="domain" description="SCP2" evidence="9">
    <location>
        <begin position="271"/>
        <end position="362"/>
    </location>
</feature>
<reference evidence="10" key="2">
    <citation type="submission" date="2021-04" db="EMBL/GenBank/DDBJ databases">
        <title>Genome-wide patterns of bracovirus chromosomal integration into multiple host tissues during parasitism.</title>
        <authorList>
            <person name="Chebbi M.A.C."/>
        </authorList>
    </citation>
    <scope>NUCLEOTIDE SEQUENCE</scope>
    <source>
        <tissue evidence="10">Whole body</tissue>
    </source>
</reference>
<sequence>MISNTGKLAGRTLFITGASRGIGKSIALKAAKDGANVVLAAVNEAVSKFGGIDIVVNNASAISLTPTLDTDMKRYDLMNNINTRGTFLVSKACIPFLKKSSNPHILNLSPPLSMKPKWFQSNLAYTLSKYGMSMCAMGMAEEFKNDGIAVNALWPKTAIHTAAIEMLTGGEGFNVSRKADIMADAAYVIFCKDSKSITGRFCIDETILREEGITDFTPYACNPEWKDKLMLDFFLDEEDFQSKSHTVFDPTKKPTQNSKDLNVIFSAIRANLSADLVRKTTAIYQFNITGDNPGTWFLDLKTGNGALEKGKPSQAADAILTMEANNFFDMFSGKLKPATAFMMGKLKIDGNLQVAMKLEKLMSSLKSKL</sequence>
<protein>
    <recommendedName>
        <fullName evidence="8">Hydroxysteroid dehydrogenase-like protein 2</fullName>
    </recommendedName>
</protein>
<organism evidence="10 11">
    <name type="scientific">Cotesia typhae</name>
    <dbReference type="NCBI Taxonomy" id="2053667"/>
    <lineage>
        <taxon>Eukaryota</taxon>
        <taxon>Metazoa</taxon>
        <taxon>Ecdysozoa</taxon>
        <taxon>Arthropoda</taxon>
        <taxon>Hexapoda</taxon>
        <taxon>Insecta</taxon>
        <taxon>Pterygota</taxon>
        <taxon>Neoptera</taxon>
        <taxon>Endopterygota</taxon>
        <taxon>Hymenoptera</taxon>
        <taxon>Apocrita</taxon>
        <taxon>Ichneumonoidea</taxon>
        <taxon>Braconidae</taxon>
        <taxon>Microgastrinae</taxon>
        <taxon>Cotesia</taxon>
    </lineage>
</organism>
<dbReference type="GO" id="GO:0005777">
    <property type="term" value="C:peroxisome"/>
    <property type="evidence" value="ECO:0007669"/>
    <property type="project" value="UniProtKB-SubCell"/>
</dbReference>
<dbReference type="Pfam" id="PF00106">
    <property type="entry name" value="adh_short"/>
    <property type="match status" value="1"/>
</dbReference>
<evidence type="ECO:0000256" key="8">
    <source>
        <dbReference type="ARBA" id="ARBA00040243"/>
    </source>
</evidence>
<dbReference type="NCBIfam" id="NF006133">
    <property type="entry name" value="PRK08278.1"/>
    <property type="match status" value="1"/>
</dbReference>
<evidence type="ECO:0000256" key="5">
    <source>
        <dbReference type="ARBA" id="ARBA00023002"/>
    </source>
</evidence>
<keyword evidence="4" id="KW-0521">NADP</keyword>
<evidence type="ECO:0000256" key="3">
    <source>
        <dbReference type="ARBA" id="ARBA00006484"/>
    </source>
</evidence>
<name>A0A8J5QNY8_9HYME</name>
<keyword evidence="7" id="KW-0576">Peroxisome</keyword>
<dbReference type="PANTHER" id="PTHR42808:SF3">
    <property type="entry name" value="HYDROXYSTEROID DEHYDROGENASE-LIKE PROTEIN 2"/>
    <property type="match status" value="1"/>
</dbReference>